<organism evidence="15 16">
    <name type="scientific">Meloidogyne javanica</name>
    <name type="common">Root-knot nematode worm</name>
    <dbReference type="NCBI Taxonomy" id="6303"/>
    <lineage>
        <taxon>Eukaryota</taxon>
        <taxon>Metazoa</taxon>
        <taxon>Ecdysozoa</taxon>
        <taxon>Nematoda</taxon>
        <taxon>Chromadorea</taxon>
        <taxon>Rhabditida</taxon>
        <taxon>Tylenchina</taxon>
        <taxon>Tylenchomorpha</taxon>
        <taxon>Tylenchoidea</taxon>
        <taxon>Meloidogynidae</taxon>
        <taxon>Meloidogyninae</taxon>
        <taxon>Meloidogyne</taxon>
        <taxon>Meloidogyne incognita group</taxon>
    </lineage>
</organism>
<dbReference type="InterPro" id="IPR035898">
    <property type="entry name" value="TAZ_dom_sf"/>
</dbReference>
<accession>A0A915M0M1</accession>
<dbReference type="InterPro" id="IPR013178">
    <property type="entry name" value="Histone_AcTrfase_Rtt109/CBP"/>
</dbReference>
<evidence type="ECO:0000256" key="4">
    <source>
        <dbReference type="ARBA" id="ARBA00022723"/>
    </source>
</evidence>
<evidence type="ECO:0000256" key="8">
    <source>
        <dbReference type="ARBA" id="ARBA00023015"/>
    </source>
</evidence>
<dbReference type="GO" id="GO:0000123">
    <property type="term" value="C:histone acetyltransferase complex"/>
    <property type="evidence" value="ECO:0007669"/>
    <property type="project" value="TreeGrafter"/>
</dbReference>
<dbReference type="Pfam" id="PF02172">
    <property type="entry name" value="KIX"/>
    <property type="match status" value="1"/>
</dbReference>
<dbReference type="GO" id="GO:0005634">
    <property type="term" value="C:nucleus"/>
    <property type="evidence" value="ECO:0007669"/>
    <property type="project" value="UniProtKB-SubCell"/>
</dbReference>
<protein>
    <recommendedName>
        <fullName evidence="2">histone acetyltransferase</fullName>
        <ecNumber evidence="2">2.3.1.48</ecNumber>
    </recommendedName>
</protein>
<keyword evidence="7" id="KW-0156">Chromatin regulator</keyword>
<evidence type="ECO:0000256" key="7">
    <source>
        <dbReference type="ARBA" id="ARBA00022853"/>
    </source>
</evidence>
<dbReference type="PROSITE" id="PS50134">
    <property type="entry name" value="ZF_TAZ"/>
    <property type="match status" value="1"/>
</dbReference>
<proteinExistence type="predicted"/>
<dbReference type="EC" id="2.3.1.48" evidence="2"/>
<dbReference type="InterPro" id="IPR003101">
    <property type="entry name" value="KIX_dom"/>
</dbReference>
<evidence type="ECO:0000256" key="5">
    <source>
        <dbReference type="ARBA" id="ARBA00022771"/>
    </source>
</evidence>
<keyword evidence="4 12" id="KW-0479">Metal-binding</keyword>
<feature type="domain" description="TAZ-type" evidence="13">
    <location>
        <begin position="67"/>
        <end position="155"/>
    </location>
</feature>
<name>A0A915M0M1_MELJA</name>
<evidence type="ECO:0000256" key="3">
    <source>
        <dbReference type="ARBA" id="ARBA00022679"/>
    </source>
</evidence>
<evidence type="ECO:0000256" key="11">
    <source>
        <dbReference type="ARBA" id="ARBA00048017"/>
    </source>
</evidence>
<feature type="zinc finger region" description="TAZ-type" evidence="12">
    <location>
        <begin position="67"/>
        <end position="155"/>
    </location>
</feature>
<keyword evidence="15" id="KW-1185">Reference proteome</keyword>
<keyword evidence="10" id="KW-0539">Nucleus</keyword>
<dbReference type="InterPro" id="IPR036529">
    <property type="entry name" value="KIX_dom_sf"/>
</dbReference>
<evidence type="ECO:0000256" key="9">
    <source>
        <dbReference type="ARBA" id="ARBA00023163"/>
    </source>
</evidence>
<dbReference type="Pfam" id="PF02135">
    <property type="entry name" value="zf-TAZ"/>
    <property type="match status" value="1"/>
</dbReference>
<evidence type="ECO:0000256" key="6">
    <source>
        <dbReference type="ARBA" id="ARBA00022833"/>
    </source>
</evidence>
<dbReference type="SUPFAM" id="SSF47040">
    <property type="entry name" value="Kix domain of CBP (creb binding protein)"/>
    <property type="match status" value="1"/>
</dbReference>
<dbReference type="AlphaFoldDB" id="A0A915M0M1"/>
<keyword evidence="6 12" id="KW-0862">Zinc</keyword>
<dbReference type="GO" id="GO:0005667">
    <property type="term" value="C:transcription regulator complex"/>
    <property type="evidence" value="ECO:0007669"/>
    <property type="project" value="TreeGrafter"/>
</dbReference>
<keyword evidence="3" id="KW-0808">Transferase</keyword>
<dbReference type="GO" id="GO:0045944">
    <property type="term" value="P:positive regulation of transcription by RNA polymerase II"/>
    <property type="evidence" value="ECO:0007669"/>
    <property type="project" value="TreeGrafter"/>
</dbReference>
<evidence type="ECO:0000259" key="14">
    <source>
        <dbReference type="PROSITE" id="PS50952"/>
    </source>
</evidence>
<dbReference type="SUPFAM" id="SSF57933">
    <property type="entry name" value="TAZ domain"/>
    <property type="match status" value="1"/>
</dbReference>
<dbReference type="SMART" id="SM00551">
    <property type="entry name" value="ZnF_TAZ"/>
    <property type="match status" value="1"/>
</dbReference>
<dbReference type="PROSITE" id="PS50952">
    <property type="entry name" value="KIX"/>
    <property type="match status" value="1"/>
</dbReference>
<evidence type="ECO:0000256" key="12">
    <source>
        <dbReference type="PROSITE-ProRule" id="PRU00203"/>
    </source>
</evidence>
<evidence type="ECO:0000259" key="13">
    <source>
        <dbReference type="PROSITE" id="PS50134"/>
    </source>
</evidence>
<dbReference type="Gene3D" id="1.10.246.20">
    <property type="entry name" value="Coactivator CBP, KIX domain"/>
    <property type="match status" value="1"/>
</dbReference>
<dbReference type="GO" id="GO:0004402">
    <property type="term" value="F:histone acetyltransferase activity"/>
    <property type="evidence" value="ECO:0007669"/>
    <property type="project" value="InterPro"/>
</dbReference>
<dbReference type="WBParaSite" id="scaffold2161_cov147.g4362">
    <property type="protein sequence ID" value="scaffold2161_cov147.g4362"/>
    <property type="gene ID" value="scaffold2161_cov147.g4362"/>
</dbReference>
<sequence length="323" mass="37089">MEWALNPPTNVQSVINFLGSNGYYRTLGVFMEEINKANPVQVPEPPILPRQQIPTQPKVSSALQPQDPEKRKLIQQQLVLLLHAHKCQQREKSDPQFLGRCELPYCSIMKGILEHMVKCKSGRKCTFEHCASSRQIISHWKNCTKGEGCPVCKPVMKYTHQNVFTAPEQGQPQMAQQPIQQPVDDIGQNHTIETPQQRAINDLLNEFQSSFVYFSSVNFSVSLGDLYLPKSPTYIRDWHALIPINLRSYLIKKLIKAVYFTINPFVMNIQPSMDQIFDALNEEKNIFEKASSKQTYLNLIAETIYEIQQGLRGNKYQTETDME</sequence>
<keyword evidence="9" id="KW-0804">Transcription</keyword>
<dbReference type="Gene3D" id="1.20.1020.10">
    <property type="entry name" value="TAZ domain"/>
    <property type="match status" value="1"/>
</dbReference>
<dbReference type="PANTHER" id="PTHR13808">
    <property type="entry name" value="CBP/P300-RELATED"/>
    <property type="match status" value="1"/>
</dbReference>
<comment type="catalytic activity">
    <reaction evidence="11">
        <text>L-lysyl-[protein] + acetyl-CoA = N(6)-acetyl-L-lysyl-[protein] + CoA + H(+)</text>
        <dbReference type="Rhea" id="RHEA:45948"/>
        <dbReference type="Rhea" id="RHEA-COMP:9752"/>
        <dbReference type="Rhea" id="RHEA-COMP:10731"/>
        <dbReference type="ChEBI" id="CHEBI:15378"/>
        <dbReference type="ChEBI" id="CHEBI:29969"/>
        <dbReference type="ChEBI" id="CHEBI:57287"/>
        <dbReference type="ChEBI" id="CHEBI:57288"/>
        <dbReference type="ChEBI" id="CHEBI:61930"/>
        <dbReference type="EC" id="2.3.1.48"/>
    </reaction>
</comment>
<dbReference type="PANTHER" id="PTHR13808:SF1">
    <property type="entry name" value="HISTONE ACETYLTRANSFERASE"/>
    <property type="match status" value="1"/>
</dbReference>
<dbReference type="GO" id="GO:0008270">
    <property type="term" value="F:zinc ion binding"/>
    <property type="evidence" value="ECO:0007669"/>
    <property type="project" value="UniProtKB-KW"/>
</dbReference>
<feature type="domain" description="KIX" evidence="14">
    <location>
        <begin position="233"/>
        <end position="312"/>
    </location>
</feature>
<dbReference type="InterPro" id="IPR000197">
    <property type="entry name" value="Znf_TAZ"/>
</dbReference>
<evidence type="ECO:0000256" key="2">
    <source>
        <dbReference type="ARBA" id="ARBA00013184"/>
    </source>
</evidence>
<evidence type="ECO:0000313" key="16">
    <source>
        <dbReference type="WBParaSite" id="scaffold2161_cov147.g4362"/>
    </source>
</evidence>
<reference evidence="16" key="1">
    <citation type="submission" date="2022-11" db="UniProtKB">
        <authorList>
            <consortium name="WormBaseParasite"/>
        </authorList>
    </citation>
    <scope>IDENTIFICATION</scope>
</reference>
<dbReference type="GO" id="GO:0003713">
    <property type="term" value="F:transcription coactivator activity"/>
    <property type="evidence" value="ECO:0007669"/>
    <property type="project" value="TreeGrafter"/>
</dbReference>
<keyword evidence="5 12" id="KW-0863">Zinc-finger</keyword>
<dbReference type="GO" id="GO:0031490">
    <property type="term" value="F:chromatin DNA binding"/>
    <property type="evidence" value="ECO:0007669"/>
    <property type="project" value="TreeGrafter"/>
</dbReference>
<dbReference type="Proteomes" id="UP000887561">
    <property type="component" value="Unplaced"/>
</dbReference>
<keyword evidence="8" id="KW-0805">Transcription regulation</keyword>
<evidence type="ECO:0000313" key="15">
    <source>
        <dbReference type="Proteomes" id="UP000887561"/>
    </source>
</evidence>
<comment type="subcellular location">
    <subcellularLocation>
        <location evidence="1">Nucleus</location>
    </subcellularLocation>
</comment>
<evidence type="ECO:0000256" key="1">
    <source>
        <dbReference type="ARBA" id="ARBA00004123"/>
    </source>
</evidence>
<evidence type="ECO:0000256" key="10">
    <source>
        <dbReference type="ARBA" id="ARBA00023242"/>
    </source>
</evidence>